<protein>
    <recommendedName>
        <fullName evidence="8">Peptidase S8/S53 domain-containing protein</fullName>
    </recommendedName>
</protein>
<feature type="non-terminal residue" evidence="6">
    <location>
        <position position="1"/>
    </location>
</feature>
<dbReference type="AlphaFoldDB" id="A0A7J7LMY0"/>
<evidence type="ECO:0000256" key="1">
    <source>
        <dbReference type="ARBA" id="ARBA00011073"/>
    </source>
</evidence>
<evidence type="ECO:0000256" key="3">
    <source>
        <dbReference type="ARBA" id="ARBA00022825"/>
    </source>
</evidence>
<evidence type="ECO:0008006" key="8">
    <source>
        <dbReference type="Google" id="ProtNLM"/>
    </source>
</evidence>
<dbReference type="GO" id="GO:0006508">
    <property type="term" value="P:proteolysis"/>
    <property type="evidence" value="ECO:0007669"/>
    <property type="project" value="UniProtKB-KW"/>
</dbReference>
<sequence length="301" mass="33453">VSYMSWFLNAFNYAMATHIDVLNLSIGGPDYLDLPFVEKVWELIANNIIMVSAIGNDGPLYVTLNNPADQSDVIGFGGIDYNDRIASFSSRGMSTWKMPHGIIPENKRKDILNLASVKQALVEGVAKLSCPNMYEQGAGRVDLDSGYFVEKLGSPLTCFDTRQYGTLLMVDLEDEYFEEEIEKPRDDILNARLGLVVFAERYNADTMVKMRFYDDNTRSWWTPITGGANISVLNNHLSSFGIAFGDTILNGDFFIDGEQSHYASGTDIVKFPEGGFVHSFPFLDSSKSGTTQTSGLMKICM</sequence>
<comment type="caution">
    <text evidence="6">The sequence shown here is derived from an EMBL/GenBank/DDBJ whole genome shotgun (WGS) entry which is preliminary data.</text>
</comment>
<accession>A0A7J7LMY0</accession>
<evidence type="ECO:0000259" key="4">
    <source>
        <dbReference type="Pfam" id="PF00082"/>
    </source>
</evidence>
<dbReference type="InterPro" id="IPR050131">
    <property type="entry name" value="Peptidase_S8_subtilisin-like"/>
</dbReference>
<dbReference type="EMBL" id="JACGCM010002161">
    <property type="protein sequence ID" value="KAF6143912.1"/>
    <property type="molecule type" value="Genomic_DNA"/>
</dbReference>
<keyword evidence="7" id="KW-1185">Reference proteome</keyword>
<dbReference type="Gene3D" id="3.40.50.200">
    <property type="entry name" value="Peptidase S8/S53 domain"/>
    <property type="match status" value="1"/>
</dbReference>
<dbReference type="GO" id="GO:0004252">
    <property type="term" value="F:serine-type endopeptidase activity"/>
    <property type="evidence" value="ECO:0007669"/>
    <property type="project" value="InterPro"/>
</dbReference>
<evidence type="ECO:0000313" key="6">
    <source>
        <dbReference type="EMBL" id="KAF6143912.1"/>
    </source>
</evidence>
<evidence type="ECO:0000313" key="7">
    <source>
        <dbReference type="Proteomes" id="UP000541444"/>
    </source>
</evidence>
<dbReference type="PANTHER" id="PTHR43806">
    <property type="entry name" value="PEPTIDASE S8"/>
    <property type="match status" value="1"/>
</dbReference>
<keyword evidence="2" id="KW-0645">Protease</keyword>
<name>A0A7J7LMY0_9MAGN</name>
<dbReference type="InterPro" id="IPR000209">
    <property type="entry name" value="Peptidase_S8/S53_dom"/>
</dbReference>
<dbReference type="GO" id="GO:0005794">
    <property type="term" value="C:Golgi apparatus"/>
    <property type="evidence" value="ECO:0007669"/>
    <property type="project" value="TreeGrafter"/>
</dbReference>
<keyword evidence="3" id="KW-0378">Hydrolase</keyword>
<dbReference type="InterPro" id="IPR057032">
    <property type="entry name" value="MBTPS1_4th"/>
</dbReference>
<gene>
    <name evidence="6" type="ORF">GIB67_001706</name>
</gene>
<dbReference type="Pfam" id="PF23090">
    <property type="entry name" value="MBTPS1_4th"/>
    <property type="match status" value="1"/>
</dbReference>
<feature type="domain" description="MBTPS1 fourth" evidence="5">
    <location>
        <begin position="144"/>
        <end position="293"/>
    </location>
</feature>
<evidence type="ECO:0000256" key="2">
    <source>
        <dbReference type="ARBA" id="ARBA00022670"/>
    </source>
</evidence>
<comment type="similarity">
    <text evidence="1">Belongs to the peptidase S8 family.</text>
</comment>
<dbReference type="Proteomes" id="UP000541444">
    <property type="component" value="Unassembled WGS sequence"/>
</dbReference>
<dbReference type="PANTHER" id="PTHR43806:SF7">
    <property type="entry name" value="MEMBRANE-BOUND TRANSCRIPTION FACTOR SITE-1 PROTEASE"/>
    <property type="match status" value="1"/>
</dbReference>
<dbReference type="Pfam" id="PF00082">
    <property type="entry name" value="Peptidase_S8"/>
    <property type="match status" value="1"/>
</dbReference>
<dbReference type="SUPFAM" id="SSF52743">
    <property type="entry name" value="Subtilisin-like"/>
    <property type="match status" value="1"/>
</dbReference>
<proteinExistence type="inferred from homology"/>
<keyword evidence="3" id="KW-0720">Serine protease</keyword>
<evidence type="ECO:0000259" key="5">
    <source>
        <dbReference type="Pfam" id="PF23090"/>
    </source>
</evidence>
<dbReference type="InterPro" id="IPR036852">
    <property type="entry name" value="Peptidase_S8/S53_dom_sf"/>
</dbReference>
<organism evidence="6 7">
    <name type="scientific">Kingdonia uniflora</name>
    <dbReference type="NCBI Taxonomy" id="39325"/>
    <lineage>
        <taxon>Eukaryota</taxon>
        <taxon>Viridiplantae</taxon>
        <taxon>Streptophyta</taxon>
        <taxon>Embryophyta</taxon>
        <taxon>Tracheophyta</taxon>
        <taxon>Spermatophyta</taxon>
        <taxon>Magnoliopsida</taxon>
        <taxon>Ranunculales</taxon>
        <taxon>Circaeasteraceae</taxon>
        <taxon>Kingdonia</taxon>
    </lineage>
</organism>
<reference evidence="6 7" key="1">
    <citation type="journal article" date="2020" name="IScience">
        <title>Genome Sequencing of the Endangered Kingdonia uniflora (Circaeasteraceae, Ranunculales) Reveals Potential Mechanisms of Evolutionary Specialization.</title>
        <authorList>
            <person name="Sun Y."/>
            <person name="Deng T."/>
            <person name="Zhang A."/>
            <person name="Moore M.J."/>
            <person name="Landis J.B."/>
            <person name="Lin N."/>
            <person name="Zhang H."/>
            <person name="Zhang X."/>
            <person name="Huang J."/>
            <person name="Zhang X."/>
            <person name="Sun H."/>
            <person name="Wang H."/>
        </authorList>
    </citation>
    <scope>NUCLEOTIDE SEQUENCE [LARGE SCALE GENOMIC DNA]</scope>
    <source>
        <strain evidence="6">TB1705</strain>
        <tissue evidence="6">Leaf</tissue>
    </source>
</reference>
<dbReference type="OrthoDB" id="1740355at2759"/>
<feature type="domain" description="Peptidase S8/S53" evidence="4">
    <location>
        <begin position="3"/>
        <end position="95"/>
    </location>
</feature>